<feature type="compositionally biased region" description="Acidic residues" evidence="5">
    <location>
        <begin position="83"/>
        <end position="140"/>
    </location>
</feature>
<dbReference type="SMART" id="SM00320">
    <property type="entry name" value="WD40"/>
    <property type="match status" value="4"/>
</dbReference>
<evidence type="ECO:0000256" key="3">
    <source>
        <dbReference type="ARBA" id="ARBA00022737"/>
    </source>
</evidence>
<feature type="region of interest" description="Disordered" evidence="5">
    <location>
        <begin position="1"/>
        <end position="140"/>
    </location>
</feature>
<keyword evidence="2" id="KW-0853">WD repeat</keyword>
<feature type="compositionally biased region" description="Polar residues" evidence="5">
    <location>
        <begin position="42"/>
        <end position="59"/>
    </location>
</feature>
<keyword evidence="6" id="KW-1185">Reference proteome</keyword>
<dbReference type="AlphaFoldDB" id="A0A8B8GGF0"/>
<dbReference type="Proteomes" id="UP000694846">
    <property type="component" value="Unplaced"/>
</dbReference>
<evidence type="ECO:0000313" key="6">
    <source>
        <dbReference type="Proteomes" id="UP000694846"/>
    </source>
</evidence>
<dbReference type="Pfam" id="PF24796">
    <property type="entry name" value="WDR55"/>
    <property type="match status" value="1"/>
</dbReference>
<feature type="compositionally biased region" description="Acidic residues" evidence="5">
    <location>
        <begin position="65"/>
        <end position="75"/>
    </location>
</feature>
<comment type="similarity">
    <text evidence="1">Belongs to the WD repeat WDR55 family.</text>
</comment>
<evidence type="ECO:0000313" key="7">
    <source>
        <dbReference type="RefSeq" id="XP_025422053.1"/>
    </source>
</evidence>
<dbReference type="RefSeq" id="XP_025422053.1">
    <property type="nucleotide sequence ID" value="XM_025566268.1"/>
</dbReference>
<dbReference type="OrthoDB" id="2288928at2759"/>
<evidence type="ECO:0000256" key="5">
    <source>
        <dbReference type="SAM" id="MobiDB-lite"/>
    </source>
</evidence>
<protein>
    <recommendedName>
        <fullName evidence="4">WD repeat-containing protein 55 homolog</fullName>
    </recommendedName>
</protein>
<dbReference type="PANTHER" id="PTHR44019:SF20">
    <property type="entry name" value="WD REPEAT-CONTAINING PROTEIN 55"/>
    <property type="match status" value="1"/>
</dbReference>
<feature type="compositionally biased region" description="Low complexity" evidence="5">
    <location>
        <begin position="31"/>
        <end position="41"/>
    </location>
</feature>
<reference evidence="7" key="1">
    <citation type="submission" date="2025-08" db="UniProtKB">
        <authorList>
            <consortium name="RefSeq"/>
        </authorList>
    </citation>
    <scope>IDENTIFICATION</scope>
    <source>
        <tissue evidence="7">Whole body</tissue>
    </source>
</reference>
<dbReference type="SUPFAM" id="SSF50978">
    <property type="entry name" value="WD40 repeat-like"/>
    <property type="match status" value="1"/>
</dbReference>
<organism evidence="6 7">
    <name type="scientific">Sipha flava</name>
    <name type="common">yellow sugarcane aphid</name>
    <dbReference type="NCBI Taxonomy" id="143950"/>
    <lineage>
        <taxon>Eukaryota</taxon>
        <taxon>Metazoa</taxon>
        <taxon>Ecdysozoa</taxon>
        <taxon>Arthropoda</taxon>
        <taxon>Hexapoda</taxon>
        <taxon>Insecta</taxon>
        <taxon>Pterygota</taxon>
        <taxon>Neoptera</taxon>
        <taxon>Paraneoptera</taxon>
        <taxon>Hemiptera</taxon>
        <taxon>Sternorrhyncha</taxon>
        <taxon>Aphidomorpha</taxon>
        <taxon>Aphidoidea</taxon>
        <taxon>Aphididae</taxon>
        <taxon>Sipha</taxon>
    </lineage>
</organism>
<feature type="compositionally biased region" description="Acidic residues" evidence="5">
    <location>
        <begin position="20"/>
        <end position="30"/>
    </location>
</feature>
<dbReference type="InterPro" id="IPR015943">
    <property type="entry name" value="WD40/YVTN_repeat-like_dom_sf"/>
</dbReference>
<keyword evidence="3" id="KW-0677">Repeat</keyword>
<dbReference type="InterPro" id="IPR001680">
    <property type="entry name" value="WD40_rpt"/>
</dbReference>
<dbReference type="GeneID" id="112691849"/>
<sequence length="496" mass="54682">MCLPELQKPSEESSVSDVDVVVEEQSDEDNQSVSDNESSSDTSIDNCSLNSLNSWTNAHSYDDISMSDDSDDVDEVLNGHDDSSDDDFPDELLEGDEDMNDDDDNDDDDDDVGGDEEEEVERDDENDDDNNDDDEEEEDDDVVAAFISARSEKNRNHPPNLSVGNALIGGISFHPNVNVIALGLSNGDIAMHKYSNEKNEHLRTNDNVHLKKVMVLEFDESGDSIYSACRDNNVSVSDTETGKMKVYFEKAHRAGSFVTALSFINVNTFATSDEDGVVNVWDIRANGCSFSLKKTDEAINSMITIDNRSNQPTLACASGDGTLTIIDISSKKMVIQSEPYKSLLTSCVTMKRKTKVVCGTGEGSLITFNTGDYSAFNDEFPCVDKGAAVNRLVPVTENIIISALDNGKIRATNLFPNCHLGIVGHHQEMSVDLLDISDNGHYIASTSYFSNIVKFWNIAFFEDFDVKKHFKKINPKEFNLPSSNVVNATDFFSGLE</sequence>
<gene>
    <name evidence="7" type="primary">LOC112691849</name>
</gene>
<dbReference type="PANTHER" id="PTHR44019">
    <property type="entry name" value="WD REPEAT-CONTAINING PROTEIN 55"/>
    <property type="match status" value="1"/>
</dbReference>
<accession>A0A8B8GGF0</accession>
<dbReference type="InterPro" id="IPR050505">
    <property type="entry name" value="WDR55/POC1"/>
</dbReference>
<evidence type="ECO:0000256" key="2">
    <source>
        <dbReference type="ARBA" id="ARBA00022574"/>
    </source>
</evidence>
<name>A0A8B8GGF0_9HEMI</name>
<dbReference type="Gene3D" id="2.130.10.10">
    <property type="entry name" value="YVTN repeat-like/Quinoprotein amine dehydrogenase"/>
    <property type="match status" value="1"/>
</dbReference>
<dbReference type="InterPro" id="IPR036322">
    <property type="entry name" value="WD40_repeat_dom_sf"/>
</dbReference>
<proteinExistence type="inferred from homology"/>
<evidence type="ECO:0000256" key="1">
    <source>
        <dbReference type="ARBA" id="ARBA00007625"/>
    </source>
</evidence>
<evidence type="ECO:0000256" key="4">
    <source>
        <dbReference type="ARBA" id="ARBA00023478"/>
    </source>
</evidence>